<evidence type="ECO:0000256" key="13">
    <source>
        <dbReference type="ARBA" id="ARBA00023175"/>
    </source>
</evidence>
<dbReference type="InterPro" id="IPR041466">
    <property type="entry name" value="Dynein_AAA5_ext"/>
</dbReference>
<dbReference type="Gene3D" id="1.10.472.130">
    <property type="match status" value="1"/>
</dbReference>
<evidence type="ECO:0000256" key="12">
    <source>
        <dbReference type="ARBA" id="ARBA00023069"/>
    </source>
</evidence>
<organism evidence="21 22">
    <name type="scientific">Frankliniella fusca</name>
    <dbReference type="NCBI Taxonomy" id="407009"/>
    <lineage>
        <taxon>Eukaryota</taxon>
        <taxon>Metazoa</taxon>
        <taxon>Ecdysozoa</taxon>
        <taxon>Arthropoda</taxon>
        <taxon>Hexapoda</taxon>
        <taxon>Insecta</taxon>
        <taxon>Pterygota</taxon>
        <taxon>Neoptera</taxon>
        <taxon>Paraneoptera</taxon>
        <taxon>Thysanoptera</taxon>
        <taxon>Terebrantia</taxon>
        <taxon>Thripoidea</taxon>
        <taxon>Thripidae</taxon>
        <taxon>Frankliniella</taxon>
    </lineage>
</organism>
<dbReference type="FunFam" id="1.10.287.2620:FF:000002">
    <property type="entry name" value="Dynein heavy chain 2, axonemal"/>
    <property type="match status" value="1"/>
</dbReference>
<dbReference type="GO" id="GO:0060294">
    <property type="term" value="P:cilium movement involved in cell motility"/>
    <property type="evidence" value="ECO:0007669"/>
    <property type="project" value="UniProtKB-ARBA"/>
</dbReference>
<keyword evidence="11 18" id="KW-0175">Coiled coil</keyword>
<feature type="compositionally biased region" description="Basic and acidic residues" evidence="19">
    <location>
        <begin position="1"/>
        <end position="11"/>
    </location>
</feature>
<evidence type="ECO:0000256" key="9">
    <source>
        <dbReference type="ARBA" id="ARBA00022846"/>
    </source>
</evidence>
<dbReference type="FunFam" id="1.20.140.100:FF:000003">
    <property type="entry name" value="Dynein, axonemal, heavy chain 5"/>
    <property type="match status" value="1"/>
</dbReference>
<dbReference type="InterPro" id="IPR024743">
    <property type="entry name" value="Dynein_HC_stalk"/>
</dbReference>
<evidence type="ECO:0000256" key="2">
    <source>
        <dbReference type="ARBA" id="ARBA00004430"/>
    </source>
</evidence>
<dbReference type="Pfam" id="PF08385">
    <property type="entry name" value="DHC_N1"/>
    <property type="match status" value="1"/>
</dbReference>
<dbReference type="InterPro" id="IPR043157">
    <property type="entry name" value="Dynein_AAA1S"/>
</dbReference>
<keyword evidence="9" id="KW-0282">Flagellum</keyword>
<evidence type="ECO:0000256" key="1">
    <source>
        <dbReference type="ARBA" id="ARBA00004230"/>
    </source>
</evidence>
<evidence type="ECO:0000256" key="4">
    <source>
        <dbReference type="ARBA" id="ARBA00022490"/>
    </source>
</evidence>
<dbReference type="InterPro" id="IPR003593">
    <property type="entry name" value="AAA+_ATPase"/>
</dbReference>
<keyword evidence="12" id="KW-0969">Cilium</keyword>
<dbReference type="Gene3D" id="3.20.180.20">
    <property type="entry name" value="Dynein heavy chain, N-terminal domain 2"/>
    <property type="match status" value="1"/>
</dbReference>
<dbReference type="FunFam" id="3.40.50.300:FF:000320">
    <property type="entry name" value="Dynein, axonemal, heavy chain 5"/>
    <property type="match status" value="1"/>
</dbReference>
<dbReference type="Gene3D" id="1.10.8.1220">
    <property type="match status" value="1"/>
</dbReference>
<keyword evidence="14" id="KW-0206">Cytoskeleton</keyword>
<dbReference type="Gene3D" id="1.20.58.1120">
    <property type="match status" value="1"/>
</dbReference>
<dbReference type="Gene3D" id="3.40.50.300">
    <property type="entry name" value="P-loop containing nucleotide triphosphate hydrolases"/>
    <property type="match status" value="5"/>
</dbReference>
<dbReference type="Pfam" id="PF12777">
    <property type="entry name" value="MT"/>
    <property type="match status" value="1"/>
</dbReference>
<feature type="coiled-coil region" evidence="18">
    <location>
        <begin position="3605"/>
        <end position="3646"/>
    </location>
</feature>
<dbReference type="FunFam" id="1.20.920.20:FF:000001">
    <property type="entry name" value="dynein heavy chain 2, axonemal"/>
    <property type="match status" value="1"/>
</dbReference>
<dbReference type="FunFam" id="1.10.8.720:FF:000004">
    <property type="entry name" value="Dynein heavy chain 5, axonemal"/>
    <property type="match status" value="1"/>
</dbReference>
<keyword evidence="4" id="KW-0963">Cytoplasm</keyword>
<dbReference type="GO" id="GO:0036156">
    <property type="term" value="C:inner dynein arm"/>
    <property type="evidence" value="ECO:0007669"/>
    <property type="project" value="UniProtKB-ARBA"/>
</dbReference>
<dbReference type="GO" id="GO:0045505">
    <property type="term" value="F:dynein intermediate chain binding"/>
    <property type="evidence" value="ECO:0007669"/>
    <property type="project" value="InterPro"/>
</dbReference>
<keyword evidence="6" id="KW-0677">Repeat</keyword>
<keyword evidence="7" id="KW-0547">Nucleotide-binding</keyword>
<dbReference type="FunFam" id="3.40.50.300:FF:002141">
    <property type="entry name" value="Dynein heavy chain"/>
    <property type="match status" value="1"/>
</dbReference>
<comment type="caution">
    <text evidence="21">The sequence shown here is derived from an EMBL/GenBank/DDBJ whole genome shotgun (WGS) entry which is preliminary data.</text>
</comment>
<dbReference type="InterPro" id="IPR041658">
    <property type="entry name" value="AAA_lid_11"/>
</dbReference>
<keyword evidence="15" id="KW-0966">Cell projection</keyword>
<feature type="domain" description="AAA+ ATPase" evidence="20">
    <location>
        <begin position="2111"/>
        <end position="2255"/>
    </location>
</feature>
<comment type="similarity">
    <text evidence="3">Belongs to the dynein heavy chain family.</text>
</comment>
<dbReference type="InterPro" id="IPR043160">
    <property type="entry name" value="Dynein_C_barrel"/>
</dbReference>
<dbReference type="InterPro" id="IPR013602">
    <property type="entry name" value="Dynein_heavy_linker"/>
</dbReference>
<dbReference type="PANTHER" id="PTHR46532:SF4">
    <property type="entry name" value="AAA+ ATPASE DOMAIN-CONTAINING PROTEIN"/>
    <property type="match status" value="1"/>
</dbReference>
<evidence type="ECO:0000313" key="21">
    <source>
        <dbReference type="EMBL" id="KAK3919489.1"/>
    </source>
</evidence>
<evidence type="ECO:0000313" key="22">
    <source>
        <dbReference type="Proteomes" id="UP001219518"/>
    </source>
</evidence>
<dbReference type="Gene3D" id="1.20.1270.280">
    <property type="match status" value="1"/>
</dbReference>
<dbReference type="GO" id="GO:0036159">
    <property type="term" value="P:inner dynein arm assembly"/>
    <property type="evidence" value="ECO:0007669"/>
    <property type="project" value="UniProtKB-ARBA"/>
</dbReference>
<evidence type="ECO:0000256" key="7">
    <source>
        <dbReference type="ARBA" id="ARBA00022741"/>
    </source>
</evidence>
<dbReference type="Pfam" id="PF03028">
    <property type="entry name" value="Dynein_heavy"/>
    <property type="match status" value="1"/>
</dbReference>
<dbReference type="FunFam" id="3.40.50.300:FF:000044">
    <property type="entry name" value="Dynein heavy chain 5, axonemal"/>
    <property type="match status" value="1"/>
</dbReference>
<evidence type="ECO:0000256" key="10">
    <source>
        <dbReference type="ARBA" id="ARBA00023017"/>
    </source>
</evidence>
<evidence type="ECO:0000256" key="6">
    <source>
        <dbReference type="ARBA" id="ARBA00022737"/>
    </source>
</evidence>
<dbReference type="Gene3D" id="1.10.287.2620">
    <property type="match status" value="1"/>
</dbReference>
<evidence type="ECO:0000256" key="5">
    <source>
        <dbReference type="ARBA" id="ARBA00022701"/>
    </source>
</evidence>
<sequence length="4801" mass="546520">MSDDGSRHESQQAEEAEEQPQPPSPGEGPEEEEEEEGDEEQDEAQDDQAEAGAAPGSRRASQASARSAPGAPGSRRGSALAGSFQEPRPSASPRASATSRGRVTGSALLMSAVMEDKERELALAKKSKRREKLKKQEMKKSKRTNMPLTQAEITRVRQEKARAARAAREKSLRGPHFQIIDAVALHLNIDANHVKDGLIDSQANMDLMESFLSEGGRQAIIFSFQNLPPAPEESGRVLPLDYVMGSGELLPRVLVTDGSDECVSGQCVAIYRSKLTALEEKTLLDDLYFTPFEVQPGSTTATALSELVARLSAPALSSSKNWGDLPNKDRERFLYNFNNFAHFLSCTSTDLELGLRFAAPEEGILLELSSPLRVKEAAGKRHVVTVIEKHVREWCDQIQEVLTVRQQIRRERENIGPRSELVYWRRCLAKYTSIIEHLKSPLCQNCIVVLVLSKSKLLARWKRLDSEITEAANEAADTVKYMYGIQRLLAPLYQLDPPSLASQIPSLMTLIRNLYSTSRFYNTTERLQVMLMKVTNQILNSCRAYLTCNDTKSIWVQAKRDVIQKMQVCIRLQRDYEKRFEETREQVARCPLEGTFECSSMYIFGKFKKFCGRLLKIVYVLETTLLYSVLQSSCIEGIDEHAAKFTKMFHRISNQNFDPLNYRKEEFDAEFDIFKRSQVEAEESLYKFMRCSLQCCPDIHSQLALIKRFEKLDLDCLEVQIAYEDALDKFMEEIESVRDRYNDLRQKLLVTRNLTPIAGRILWSRQFFERIAEPMNIYRGTTAIQSEKAQKVIKHYNALAMTLVHYEIVHHTAWCNSVQLVRSLLAETIVRKDDDGKLFVNYNPYFQEVVRETECFWRMGLQVPEIAQVLAFCKKPVIELLSAVTALVRRYGEVRATIPRLFAPLMRTQLQDLEATIEPGLTNVTWTSLCINEFLRTVNAKLDHLESFIKEVTDMKTARVDATLAALSDTVLVWLPAEPVPPKHFLEMNVAHVQKMSAEVALKSATAEGAVKELINRFADMLGDQFGEERYQWFDPDKAMRTIGSQTKLADLTREEALREVEKVKLTDISLFHNDAMDMFCYFNAKNIDALVKCNKSSLEMLRRRDGVSARSLHAEGEYIAPLFATDMLLVIPRMTISPTLEEANTIYNSVISNVMTVNKAVRVWGLDPLPDQDAASQTMSSLTASEIETKTMFKVISEHREVTRTSNVMVNILLLLKPEIVRILDDHSSAHGIPLPEVTRQEGSMGPQRIIPLWDDARLPITQAFVDGKPLLADIRVRFECIREAMQTIESLPRAFNVGCFRINFGKGRAGRRPGRVLPGAQVTAGYMKGSLTVGPACSGLMVEAQAWKDILGRLLCQYYGLRLEENVKFIVDHTALLQRQIKDLDDVRLAMAALHEVAENFIRLDLSLMELEDVYALLTNFKVPVSREDIDSVNTLRYNFNNMVAVAMKTQVELCAVQDPFRDELIRQVATFKHDVEKFDYDFAFSGPMVPDLPAREASDRVLIMQGRLDDLLARHEIYASGEELFGLPVNEYPTLMQKKRDFALLQKLYQLYNQVISTVEGYYDIVWTEVNIESIMEELAEFQNRCRRLPRGLRSWPAYLDLKQMIDDFNGTIPLLEMMTNKAMKDRHWRRLEDLTNCSFDVESETFTLKSLLEAPLLQHIDDVTDICQGAVKERDIEAKMNQVKADWAVVDLVFVEFKSRGELLLRGTEAAEIIAQLEDSLMIMSSLLSNRYNTYFKKEIQNLVWKLSTTSEIMEQWMTVQNLWVYLEAVFSGGDIAKELPAETKKFNAIDKSWVKIMSRARDVKNVLEVCVGDESMQQLLPFLLEQLESCQKSLSRYLEQKRLQFPRFFFVSDPALLEILGQASDSHTIQEHLLNVFENVAEVAFHEKEYDKILAIKSREGETIQLDSPVVASGGVEVWLNKLLAMVRQSVNTVICNAVASAQDPEYDDIPFIESVPAQVALLHIQMLWTRRAERALREARLNRQAMPTTNQFFLDLLNLLIDQTTRDLTKFMRVLYETLITIHVHQRDIFDELCRLHIKSPLDFEWLKQARFYFDEEGEHVNVCITDVTFIYQNEYLGNTDRLVITPLTDRCYITLAQAIGMHMGGAPAGPAGTGKTETTKDMGKALGKYVVVFNCSDQMDFRGLGRIFKGLAQSGSWGCFDEFNRIDLPVLSVAAQQIYIVLSARKQRQSHFLFSDGDNVSLNPEFGLFITMNPGYAGRQELPENLKIQFRSVAMMVPDRQIIIRVKLASCGFRENVLLARKFFTLYKLCEDQLSKQVHYDFGLRNILSCLRTLGAQKRANPQDSEETTVMRVLRDMNLSKLVDEDEPLFLTLIEDLFPGIKLATRTYRDLQAAITGAVEQAGLVNHPAWNLKLVQLYETSLVRHGLMIVGPTGGGKTQCIQTLMKAMTECGNPHKEMRMNPKAITAPQMFGRLDVATNDWTDGIFSTLWRKSLKVSQDGAKKKNAKRVTHVLIVRIKLKVKKTETTWLVLDGPVDAVWIENLNSVLDDNKTLTLANGDRIVMAVNCKLLFEPDNLDNASPATVSRMGMVFMSSSCLPWNPILEGWLLRQHREDAAVLRPLFEALYEETQRFLLTRLHAKMHILEALYIRQCADVLEGLMVRHQEARGAPQPGKEADPIDAKHLERMLLFSIMWSLGAALELDDRQKLEEFVCSHESKLNWPQPEPGESIFEYMVSTSGEWEHWSAHVEEFLYPDDSVLEYASILVPNVDNVRTAFLIDNCARHGKSVLLIGEQGTAKTVMIQGYLSKYDPEEHLSRGFSFSFATTPNMVQRTIESYLDKRVGNTYGPPNGRKMTLFVDDINMPVVNEWGDQITNEIVRQLMEMRGFYSLDKPGDFSIIQDLQYIAAMIHPGGGRNDIPNRLKRHFAIFNCTLPSNSSLDQIFGVISRGYFCRSRFRKAMVEFMPRLVELTRVSWQRVKARMLPTPAKFHYVFNLRDISRIWQASPTAEGWIGILTIQDAELKDKTTALKLWRHECTRVIADKLTTAEDRAWLDDTLTRTAEELLGEDFAHFNTDECYFVDFMREAPEPTGDEPDDACLDPPKIYEEVPDFDYLKKWIVFYMDGYNQAVRSGFLDLVLFHDAIQHLCIISRIIRAPRGSALLVGVGGSGKQSITRLASFIAGYKSYQITITRTYNVSNLMEDLKYLYRLAGLEGKGVSFIFTDNEIKDESFLEYINNVLSAGEVANLFPRDEMDEMLDQLIPIMKKEDPKRPPTRDNLNAYFFSRARSNLHVVLCFSPVGEKFRARALKFPGLISGCTIDWFFRWPKDALVAVAQHYLANFDIVCTPEVKESLIELMGVAHDNVAECCTSYFEKYRRQTYVTPKSFLFFLDAYKSIYTERNSTIAGLQSRMSSGLSKLAEAVVSVEELQKEMRVMEKDLAVSTAAANEVLVAVTVQVNETEKVKADVQAVAASQQELVDAIDADRSVANERLEAAKPALEAAENALLTIKSTDIATVRKLAKPPYLITVIMDVVMVLFGRRLDPVKPDYERQFLVPSWGEALKVVADVNFLKRLQQFPKDLINEETIDLMGPYLNNPLYTFENAKTACGNVAGLLLWTVAMAQFYGINKEVLPLKAKVAVAEAKLETAKRKLAEAEAVLAEKERDLNIQKERHAEAMAAKQVVQDQADQCSEKINLAQGLIGGLAGERIRWQEQLGLFWSEIQRNVGDVLLLTGFLSYAGPFNQEFRTMLQRDWLDELVQRRIPVSGNIKVTDCLTDQATTSEWNLQGLPSDELSIQNGIIVTKASRFPLLIDPQGQGKVWIKNKEKDYDLQITSLNHKYFRNHLEDCLGLGRPLLIEDVLEELDPCLENVLERNYIKIANTYKVKVGDKEVDVNTAFRLYITTKLPNPSYTPEISARTSIIDFAVNFKGLEDQLLGRVILAEKREMEMERINLVTGITENRRKIQNLESNLLLKLTTVQGSLVEDPSVMEMLNVTKNTAQEVQKKLAVADETEKKINAAREEYRPVATRGSVLYFLIVEMASVNCMYQTSLVQFLERFDISMERSQKSPIAAKRIGFIIDYLTLDVFRFKCRGLYENDKFLFVLLMALKVDLQRVHITPEEFQTFLKGGAALDLKSVAPKPFRWITDTTWLNLVQLSNLKHFASILGQVTANEKGWKSWYEKDAPENEVLPDGYHSLDVFRKLLVVRAFLPDRTLAQSRRYVMSSLGPQFAEPVITNLEAMVAESRPLTPMVCFLSMGSDPTPGIEALAKKMGTTCRNISMGQGQEVHARKLVQSSMEEGGWVLLQNCHLGLEYMVELTLLLNETETVDINFRLFITTEVSTQFPISLLQISIKFTYDPPQGIRAGLKSTYSNMDQELLEFTSMPQWIPLLYTVSFLHTIVQERRKFGPLGWNIPYEFNSSDWYSSTLFIQNHLEDMDPKRGISWSTVRYMIGEVMYGGRVTDDLDKRLLNTFAKVWFSDKLFEDNFVFYTGYPVVKFPQVEQYLAYIEEMSPTDPPMVYGLHSNADITYQTSMTTRTLSTIVSVQPKESSGGGGETREQVVTRLVQGMQASLPPDYDGFQVMERLKAMNHLAPMNIFLRQEIDRMQKVISVVRITLRDLLLAIEGAIIMNESLRDALDNIFDARVPTAWKRGSWESSTLGFWYAELIERNQQFSTWLHDGRPQMFWMTGFFNPTGFLTAMRQDITRAHKGWALDQVVITNSVSKHLKEEWKPNPQREDGVAVYGLFLEGAQWDRRSSQLKESHGKLIYSAMPVVNISAAILTGPRDPKLYMCPVYKKPRRTDLTFITNLWLTSQKSPDHWVLRGVALLCDTK</sequence>
<feature type="coiled-coil region" evidence="18">
    <location>
        <begin position="3385"/>
        <end position="3412"/>
    </location>
</feature>
<accession>A0AAE1LI24</accession>
<keyword evidence="10" id="KW-0243">Dynein</keyword>
<keyword evidence="5" id="KW-0493">Microtubule</keyword>
<dbReference type="InterPro" id="IPR041589">
    <property type="entry name" value="DNAH3_AAA_lid_1"/>
</dbReference>
<dbReference type="InterPro" id="IPR041228">
    <property type="entry name" value="Dynein_C"/>
</dbReference>
<dbReference type="InterPro" id="IPR004273">
    <property type="entry name" value="Dynein_heavy_D6_P-loop"/>
</dbReference>
<evidence type="ECO:0000256" key="17">
    <source>
        <dbReference type="ARBA" id="ARBA00065818"/>
    </source>
</evidence>
<dbReference type="FunFam" id="3.10.490.20:FF:000010">
    <property type="entry name" value="Dynein heavy chain, putative"/>
    <property type="match status" value="1"/>
</dbReference>
<dbReference type="InterPro" id="IPR042222">
    <property type="entry name" value="Dynein_2_N"/>
</dbReference>
<dbReference type="GO" id="GO:0005524">
    <property type="term" value="F:ATP binding"/>
    <property type="evidence" value="ECO:0007669"/>
    <property type="project" value="UniProtKB-KW"/>
</dbReference>
<dbReference type="Gene3D" id="1.10.8.710">
    <property type="match status" value="1"/>
</dbReference>
<reference evidence="21" key="2">
    <citation type="journal article" date="2023" name="BMC Genomics">
        <title>Pest status, molecular evolution, and epigenetic factors derived from the genome assembly of Frankliniella fusca, a thysanopteran phytovirus vector.</title>
        <authorList>
            <person name="Catto M.A."/>
            <person name="Labadie P.E."/>
            <person name="Jacobson A.L."/>
            <person name="Kennedy G.G."/>
            <person name="Srinivasan R."/>
            <person name="Hunt B.G."/>
        </authorList>
    </citation>
    <scope>NUCLEOTIDE SEQUENCE</scope>
    <source>
        <strain evidence="21">PL_HMW_Pooled</strain>
    </source>
</reference>
<dbReference type="GO" id="GO:0008569">
    <property type="term" value="F:minus-end-directed microtubule motor activity"/>
    <property type="evidence" value="ECO:0007669"/>
    <property type="project" value="InterPro"/>
</dbReference>
<feature type="compositionally biased region" description="Low complexity" evidence="19">
    <location>
        <begin position="87"/>
        <end position="100"/>
    </location>
</feature>
<gene>
    <name evidence="21" type="ORF">KUF71_008616</name>
</gene>
<dbReference type="Gene3D" id="1.20.140.100">
    <property type="entry name" value="Dynein heavy chain, N-terminal domain 2"/>
    <property type="match status" value="1"/>
</dbReference>
<dbReference type="Pfam" id="PF18198">
    <property type="entry name" value="AAA_lid_11"/>
    <property type="match status" value="1"/>
</dbReference>
<evidence type="ECO:0000256" key="18">
    <source>
        <dbReference type="SAM" id="Coils"/>
    </source>
</evidence>
<dbReference type="FunFam" id="1.10.8.710:FF:000003">
    <property type="entry name" value="Dynein axonemal heavy chain 5"/>
    <property type="match status" value="1"/>
</dbReference>
<dbReference type="EMBL" id="JAHWGI010000979">
    <property type="protein sequence ID" value="KAK3919489.1"/>
    <property type="molecule type" value="Genomic_DNA"/>
</dbReference>
<dbReference type="Pfam" id="PF12775">
    <property type="entry name" value="AAA_7"/>
    <property type="match status" value="1"/>
</dbReference>
<dbReference type="Pfam" id="PF12780">
    <property type="entry name" value="AAA_8"/>
    <property type="match status" value="1"/>
</dbReference>
<name>A0AAE1LI24_9NEOP</name>
<feature type="domain" description="AAA+ ATPase" evidence="20">
    <location>
        <begin position="2751"/>
        <end position="2899"/>
    </location>
</feature>
<comment type="subcellular location">
    <subcellularLocation>
        <location evidence="1">Cell projection</location>
        <location evidence="1">Cilium</location>
        <location evidence="1">Flagellum</location>
    </subcellularLocation>
    <subcellularLocation>
        <location evidence="2">Cytoplasm</location>
        <location evidence="2">Cytoskeleton</location>
        <location evidence="2">Cilium axoneme</location>
    </subcellularLocation>
</comment>
<dbReference type="Pfam" id="PF12774">
    <property type="entry name" value="AAA_6"/>
    <property type="match status" value="1"/>
</dbReference>
<evidence type="ECO:0000256" key="16">
    <source>
        <dbReference type="ARBA" id="ARBA00058146"/>
    </source>
</evidence>
<dbReference type="SUPFAM" id="SSF52540">
    <property type="entry name" value="P-loop containing nucleoside triphosphate hydrolases"/>
    <property type="match status" value="4"/>
</dbReference>
<keyword evidence="13" id="KW-0505">Motor protein</keyword>
<dbReference type="InterPro" id="IPR013594">
    <property type="entry name" value="Dynein_heavy_tail"/>
</dbReference>
<dbReference type="FunFam" id="3.40.50.300:FF:000049">
    <property type="entry name" value="Dynein, axonemal, heavy chain 5"/>
    <property type="match status" value="1"/>
</dbReference>
<dbReference type="Gene3D" id="1.10.8.720">
    <property type="entry name" value="Region D6 of dynein motor"/>
    <property type="match status" value="1"/>
</dbReference>
<evidence type="ECO:0000256" key="8">
    <source>
        <dbReference type="ARBA" id="ARBA00022840"/>
    </source>
</evidence>
<comment type="subunit">
    <text evidence="17">Consists of at least 3 heavy chains (alpha, beta and gamma), 2 intermediate chains and 8 light chains.</text>
</comment>
<proteinExistence type="inferred from homology"/>
<dbReference type="Gene3D" id="6.10.140.1060">
    <property type="match status" value="1"/>
</dbReference>
<dbReference type="FunFam" id="1.20.1270.280:FF:000002">
    <property type="entry name" value="Dynein heavy chain 5, axonemal"/>
    <property type="match status" value="1"/>
</dbReference>
<dbReference type="Pfam" id="PF12781">
    <property type="entry name" value="AAA_9"/>
    <property type="match status" value="1"/>
</dbReference>
<keyword evidence="8" id="KW-0067">ATP-binding</keyword>
<dbReference type="GO" id="GO:0097729">
    <property type="term" value="C:9+2 motile cilium"/>
    <property type="evidence" value="ECO:0007669"/>
    <property type="project" value="UniProtKB-ARBA"/>
</dbReference>
<dbReference type="PANTHER" id="PTHR46532">
    <property type="entry name" value="MALE FERTILITY FACTOR KL5"/>
    <property type="match status" value="1"/>
</dbReference>
<dbReference type="FunFam" id="1.20.58.1120:FF:000004">
    <property type="entry name" value="Dynein axonemal heavy chain 5"/>
    <property type="match status" value="1"/>
</dbReference>
<dbReference type="FunFam" id="1.20.920.30:FF:000004">
    <property type="entry name" value="Dynein axonemal heavy chain 5"/>
    <property type="match status" value="1"/>
</dbReference>
<dbReference type="InterPro" id="IPR035706">
    <property type="entry name" value="AAA_9"/>
</dbReference>
<dbReference type="GO" id="GO:0051959">
    <property type="term" value="F:dynein light intermediate chain binding"/>
    <property type="evidence" value="ECO:0007669"/>
    <property type="project" value="InterPro"/>
</dbReference>
<dbReference type="SMART" id="SM00382">
    <property type="entry name" value="AAA"/>
    <property type="match status" value="3"/>
</dbReference>
<keyword evidence="22" id="KW-1185">Reference proteome</keyword>
<comment type="function">
    <text evidence="16">Force generating protein of eukaryotic cilia and flagella. Produces force towards the minus ends of microtubules. Dynein has ATPase activity; the force-producing power stroke is thought to occur on release of ADP.</text>
</comment>
<feature type="region of interest" description="Disordered" evidence="19">
    <location>
        <begin position="123"/>
        <end position="145"/>
    </location>
</feature>
<protein>
    <submittedName>
        <fullName evidence="21">Dynein heavy chain 8, axonemal</fullName>
    </submittedName>
</protein>
<feature type="region of interest" description="Disordered" evidence="19">
    <location>
        <begin position="1"/>
        <end position="103"/>
    </location>
</feature>
<dbReference type="FunFam" id="3.20.180.20:FF:000001">
    <property type="entry name" value="Dynein axonemal heavy chain 5"/>
    <property type="match status" value="1"/>
</dbReference>
<dbReference type="Pfam" id="PF18199">
    <property type="entry name" value="Dynein_C"/>
    <property type="match status" value="1"/>
</dbReference>
<dbReference type="GO" id="GO:0008017">
    <property type="term" value="F:microtubule binding"/>
    <property type="evidence" value="ECO:0007669"/>
    <property type="project" value="UniProtKB-ARBA"/>
</dbReference>
<dbReference type="Gene3D" id="1.20.920.30">
    <property type="match status" value="1"/>
</dbReference>
<feature type="compositionally biased region" description="Low complexity" evidence="19">
    <location>
        <begin position="50"/>
        <end position="79"/>
    </location>
</feature>
<dbReference type="GO" id="GO:0005874">
    <property type="term" value="C:microtubule"/>
    <property type="evidence" value="ECO:0007669"/>
    <property type="project" value="UniProtKB-KW"/>
</dbReference>
<evidence type="ECO:0000256" key="19">
    <source>
        <dbReference type="SAM" id="MobiDB-lite"/>
    </source>
</evidence>
<evidence type="ECO:0000256" key="14">
    <source>
        <dbReference type="ARBA" id="ARBA00023212"/>
    </source>
</evidence>
<feature type="domain" description="AAA+ ATPase" evidence="20">
    <location>
        <begin position="2390"/>
        <end position="2570"/>
    </location>
</feature>
<dbReference type="InterPro" id="IPR026983">
    <property type="entry name" value="DHC"/>
</dbReference>
<dbReference type="InterPro" id="IPR027417">
    <property type="entry name" value="P-loop_NTPase"/>
</dbReference>
<evidence type="ECO:0000256" key="11">
    <source>
        <dbReference type="ARBA" id="ARBA00023054"/>
    </source>
</evidence>
<dbReference type="InterPro" id="IPR042219">
    <property type="entry name" value="AAA_lid_11_sf"/>
</dbReference>
<dbReference type="Proteomes" id="UP001219518">
    <property type="component" value="Unassembled WGS sequence"/>
</dbReference>
<dbReference type="InterPro" id="IPR035699">
    <property type="entry name" value="AAA_6"/>
</dbReference>
<evidence type="ECO:0000256" key="15">
    <source>
        <dbReference type="ARBA" id="ARBA00023273"/>
    </source>
</evidence>
<dbReference type="InterPro" id="IPR042228">
    <property type="entry name" value="Dynein_linker_3"/>
</dbReference>
<dbReference type="Pfam" id="PF17852">
    <property type="entry name" value="Dynein_AAA_lid"/>
    <property type="match status" value="1"/>
</dbReference>
<reference evidence="21" key="1">
    <citation type="submission" date="2021-07" db="EMBL/GenBank/DDBJ databases">
        <authorList>
            <person name="Catto M.A."/>
            <person name="Jacobson A."/>
            <person name="Kennedy G."/>
            <person name="Labadie P."/>
            <person name="Hunt B.G."/>
            <person name="Srinivasan R."/>
        </authorList>
    </citation>
    <scope>NUCLEOTIDE SEQUENCE</scope>
    <source>
        <strain evidence="21">PL_HMW_Pooled</strain>
        <tissue evidence="21">Head</tissue>
    </source>
</reference>
<dbReference type="Pfam" id="PF08393">
    <property type="entry name" value="DHC_N2"/>
    <property type="match status" value="1"/>
</dbReference>
<evidence type="ECO:0000256" key="3">
    <source>
        <dbReference type="ARBA" id="ARBA00008887"/>
    </source>
</evidence>
<dbReference type="FunFam" id="3.40.50.300:FF:001221">
    <property type="entry name" value="Axonemal dynein heavy chain 8"/>
    <property type="match status" value="1"/>
</dbReference>
<dbReference type="Gene3D" id="3.10.490.20">
    <property type="match status" value="1"/>
</dbReference>
<feature type="compositionally biased region" description="Acidic residues" evidence="19">
    <location>
        <begin position="28"/>
        <end position="49"/>
    </location>
</feature>
<dbReference type="FunFam" id="1.10.8.1220:FF:000001">
    <property type="entry name" value="Dynein axonemal heavy chain 5"/>
    <property type="match status" value="1"/>
</dbReference>
<dbReference type="InterPro" id="IPR024317">
    <property type="entry name" value="Dynein_heavy_chain_D4_dom"/>
</dbReference>
<dbReference type="Gene3D" id="1.20.920.20">
    <property type="match status" value="1"/>
</dbReference>
<evidence type="ECO:0000259" key="20">
    <source>
        <dbReference type="SMART" id="SM00382"/>
    </source>
</evidence>
<dbReference type="Pfam" id="PF17857">
    <property type="entry name" value="AAA_lid_1"/>
    <property type="match status" value="1"/>
</dbReference>